<comment type="cofactor">
    <cofactor evidence="2">
        <name>Ca(2+)</name>
        <dbReference type="ChEBI" id="CHEBI:29108"/>
    </cofactor>
</comment>
<dbReference type="PANTHER" id="PTHR23248:SF9">
    <property type="entry name" value="PHOSPHOLIPID SCRAMBLASE"/>
    <property type="match status" value="1"/>
</dbReference>
<dbReference type="HOGENOM" id="CLU_967498_0_0_1"/>
<protein>
    <recommendedName>
        <fullName evidence="2">Phospholipid scramblase</fullName>
    </recommendedName>
</protein>
<keyword evidence="2" id="KW-0564">Palmitate</keyword>
<dbReference type="Proteomes" id="UP000009022">
    <property type="component" value="Unassembled WGS sequence"/>
</dbReference>
<dbReference type="AlphaFoldDB" id="B3RTS3"/>
<dbReference type="GO" id="GO:0017121">
    <property type="term" value="P:plasma membrane phospholipid scrambling"/>
    <property type="evidence" value="ECO:0000318"/>
    <property type="project" value="GO_Central"/>
</dbReference>
<dbReference type="Pfam" id="PF03803">
    <property type="entry name" value="Scramblase"/>
    <property type="match status" value="1"/>
</dbReference>
<keyword evidence="2" id="KW-0449">Lipoprotein</keyword>
<dbReference type="PANTHER" id="PTHR23248">
    <property type="entry name" value="PHOSPHOLIPID SCRAMBLASE-RELATED"/>
    <property type="match status" value="1"/>
</dbReference>
<gene>
    <name evidence="3" type="ORF">TRIADDRAFT_56027</name>
</gene>
<evidence type="ECO:0000256" key="1">
    <source>
        <dbReference type="ARBA" id="ARBA00005350"/>
    </source>
</evidence>
<evidence type="ECO:0000313" key="3">
    <source>
        <dbReference type="EMBL" id="EDV26188.1"/>
    </source>
</evidence>
<proteinExistence type="inferred from homology"/>
<sequence length="288" mass="31887">MLKSNESKGYSRFSDVAVRTGSHGRAGEQSLHDAAAAIVQEPQNNLPLSSGNSDPGFSPVLPFINQQPGERPQHVEWMPMPAATIGNCSPGLSYLQPLHQWLVHYQVELFEFSRNFGVAHKFSVKNPSGQAVYMAGVVEDFVARCNSPSHLHEGRIYDVIEAEIIHFSWSDQCKCCCCCRMPGYLNEIKVESPPGKHLATIKQTASMACPCFEIMDNAGYTQLMIQGNNDIRNGLKDPRDFIFEIQLANKDQSIVSVDLDINLKAALLSLVLFTAILIFEDKKSLASK</sequence>
<accession>B3RTS3</accession>
<comment type="function">
    <text evidence="2">May mediate accelerated ATP-independent bidirectional transbilayer migration of phospholipids upon binding calcium ions that results in a loss of phospholipid asymmetry in the plasma membrane.</text>
</comment>
<dbReference type="eggNOG" id="KOG0621">
    <property type="taxonomic scope" value="Eukaryota"/>
</dbReference>
<dbReference type="InterPro" id="IPR005552">
    <property type="entry name" value="Scramblase"/>
</dbReference>
<organism evidence="3 4">
    <name type="scientific">Trichoplax adhaerens</name>
    <name type="common">Trichoplax reptans</name>
    <dbReference type="NCBI Taxonomy" id="10228"/>
    <lineage>
        <taxon>Eukaryota</taxon>
        <taxon>Metazoa</taxon>
        <taxon>Placozoa</taxon>
        <taxon>Uniplacotomia</taxon>
        <taxon>Trichoplacea</taxon>
        <taxon>Trichoplacidae</taxon>
        <taxon>Trichoplax</taxon>
    </lineage>
</organism>
<keyword evidence="4" id="KW-1185">Reference proteome</keyword>
<dbReference type="CTD" id="6753434"/>
<dbReference type="EMBL" id="DS985244">
    <property type="protein sequence ID" value="EDV26188.1"/>
    <property type="molecule type" value="Genomic_DNA"/>
</dbReference>
<dbReference type="GO" id="GO:0005886">
    <property type="term" value="C:plasma membrane"/>
    <property type="evidence" value="ECO:0000318"/>
    <property type="project" value="GO_Central"/>
</dbReference>
<dbReference type="GeneID" id="6753434"/>
<evidence type="ECO:0000256" key="2">
    <source>
        <dbReference type="RuleBase" id="RU363116"/>
    </source>
</evidence>
<reference evidence="3 4" key="1">
    <citation type="journal article" date="2008" name="Nature">
        <title>The Trichoplax genome and the nature of placozoans.</title>
        <authorList>
            <person name="Srivastava M."/>
            <person name="Begovic E."/>
            <person name="Chapman J."/>
            <person name="Putnam N.H."/>
            <person name="Hellsten U."/>
            <person name="Kawashima T."/>
            <person name="Kuo A."/>
            <person name="Mitros T."/>
            <person name="Salamov A."/>
            <person name="Carpenter M.L."/>
            <person name="Signorovitch A.Y."/>
            <person name="Moreno M.A."/>
            <person name="Kamm K."/>
            <person name="Grimwood J."/>
            <person name="Schmutz J."/>
            <person name="Shapiro H."/>
            <person name="Grigoriev I.V."/>
            <person name="Buss L.W."/>
            <person name="Schierwater B."/>
            <person name="Dellaporta S.L."/>
            <person name="Rokhsar D.S."/>
        </authorList>
    </citation>
    <scope>NUCLEOTIDE SEQUENCE [LARGE SCALE GENOMIC DNA]</scope>
    <source>
        <strain evidence="3 4">Grell-BS-1999</strain>
    </source>
</reference>
<dbReference type="GO" id="GO:0017128">
    <property type="term" value="F:phospholipid scramblase activity"/>
    <property type="evidence" value="ECO:0000318"/>
    <property type="project" value="GO_Central"/>
</dbReference>
<dbReference type="InParanoid" id="B3RTS3"/>
<comment type="similarity">
    <text evidence="1 2">Belongs to the phospholipid scramblase family.</text>
</comment>
<dbReference type="PhylomeDB" id="B3RTS3"/>
<keyword evidence="2" id="KW-0106">Calcium</keyword>
<name>B3RTS3_TRIAD</name>
<dbReference type="RefSeq" id="XP_002112221.1">
    <property type="nucleotide sequence ID" value="XM_002112185.1"/>
</dbReference>
<dbReference type="KEGG" id="tad:TRIADDRAFT_56027"/>
<evidence type="ECO:0000313" key="4">
    <source>
        <dbReference type="Proteomes" id="UP000009022"/>
    </source>
</evidence>